<organism evidence="2 3">
    <name type="scientific">Candidatus Falkowbacteria bacterium CG10_big_fil_rev_8_21_14_0_10_43_11</name>
    <dbReference type="NCBI Taxonomy" id="1974568"/>
    <lineage>
        <taxon>Bacteria</taxon>
        <taxon>Candidatus Falkowiibacteriota</taxon>
    </lineage>
</organism>
<keyword evidence="1" id="KW-0732">Signal</keyword>
<dbReference type="AlphaFoldDB" id="A0A2M6WMP8"/>
<proteinExistence type="predicted"/>
<accession>A0A2M6WMP8</accession>
<evidence type="ECO:0000256" key="1">
    <source>
        <dbReference type="SAM" id="SignalP"/>
    </source>
</evidence>
<feature type="chain" id="PRO_5014792278" description="Kazal-like domain-containing protein" evidence="1">
    <location>
        <begin position="20"/>
        <end position="71"/>
    </location>
</feature>
<sequence length="71" mass="7726">MKKLFITSLLLLISIAATGCGKKNKEVVCEQLTLDECGQYAEQCAVCPDGIGLPTQSCHPKPYCNNFNFGE</sequence>
<dbReference type="PROSITE" id="PS51257">
    <property type="entry name" value="PROKAR_LIPOPROTEIN"/>
    <property type="match status" value="1"/>
</dbReference>
<name>A0A2M6WMP8_9BACT</name>
<dbReference type="EMBL" id="PFAS01000014">
    <property type="protein sequence ID" value="PIT94057.1"/>
    <property type="molecule type" value="Genomic_DNA"/>
</dbReference>
<gene>
    <name evidence="2" type="ORF">COU00_01180</name>
</gene>
<dbReference type="Proteomes" id="UP000229335">
    <property type="component" value="Unassembled WGS sequence"/>
</dbReference>
<reference evidence="3" key="1">
    <citation type="submission" date="2017-09" db="EMBL/GenBank/DDBJ databases">
        <title>Depth-based differentiation of microbial function through sediment-hosted aquifers and enrichment of novel symbionts in the deep terrestrial subsurface.</title>
        <authorList>
            <person name="Probst A.J."/>
            <person name="Ladd B."/>
            <person name="Jarett J.K."/>
            <person name="Geller-Mcgrath D.E."/>
            <person name="Sieber C.M.K."/>
            <person name="Emerson J.B."/>
            <person name="Anantharaman K."/>
            <person name="Thomas B.C."/>
            <person name="Malmstrom R."/>
            <person name="Stieglmeier M."/>
            <person name="Klingl A."/>
            <person name="Woyke T."/>
            <person name="Ryan C.M."/>
            <person name="Banfield J.F."/>
        </authorList>
    </citation>
    <scope>NUCLEOTIDE SEQUENCE [LARGE SCALE GENOMIC DNA]</scope>
</reference>
<evidence type="ECO:0008006" key="4">
    <source>
        <dbReference type="Google" id="ProtNLM"/>
    </source>
</evidence>
<evidence type="ECO:0000313" key="3">
    <source>
        <dbReference type="Proteomes" id="UP000229335"/>
    </source>
</evidence>
<feature type="signal peptide" evidence="1">
    <location>
        <begin position="1"/>
        <end position="19"/>
    </location>
</feature>
<protein>
    <recommendedName>
        <fullName evidence="4">Kazal-like domain-containing protein</fullName>
    </recommendedName>
</protein>
<comment type="caution">
    <text evidence="2">The sequence shown here is derived from an EMBL/GenBank/DDBJ whole genome shotgun (WGS) entry which is preliminary data.</text>
</comment>
<evidence type="ECO:0000313" key="2">
    <source>
        <dbReference type="EMBL" id="PIT94057.1"/>
    </source>
</evidence>